<dbReference type="RefSeq" id="WP_019036918.1">
    <property type="nucleotide sequence ID" value="NZ_JRNU01000119.1"/>
</dbReference>
<keyword evidence="3" id="KW-1185">Reference proteome</keyword>
<dbReference type="Proteomes" id="UP000029614">
    <property type="component" value="Unassembled WGS sequence"/>
</dbReference>
<dbReference type="GO" id="GO:0016747">
    <property type="term" value="F:acyltransferase activity, transferring groups other than amino-acyl groups"/>
    <property type="evidence" value="ECO:0007669"/>
    <property type="project" value="InterPro"/>
</dbReference>
<dbReference type="InterPro" id="IPR016181">
    <property type="entry name" value="Acyl_CoA_acyltransferase"/>
</dbReference>
<accession>A0A096ARU5</accession>
<sequence length="179" mass="20942">MNIKINDHQYTLRALEPEDLDFLYIIENDSSLWKFGASNVPYSKYVLRNYIATSNNDIYIDGQVRLIIETELKETIGMVDLVNFDPTHRRAELGIILLEAYRNKGIGQAVIKEICHYAYKYLHLNQVYAIVDKNNYSCLQCLQRVGFIKGAVLKQWLFINNDYIDAIILQYIFHEKNIV</sequence>
<dbReference type="Pfam" id="PF13302">
    <property type="entry name" value="Acetyltransf_3"/>
    <property type="match status" value="1"/>
</dbReference>
<dbReference type="Gene3D" id="3.40.630.30">
    <property type="match status" value="1"/>
</dbReference>
<dbReference type="OrthoDB" id="893030at2"/>
<evidence type="ECO:0000313" key="2">
    <source>
        <dbReference type="EMBL" id="KGF49480.1"/>
    </source>
</evidence>
<name>A0A096ARU5_9BACT</name>
<comment type="caution">
    <text evidence="2">The sequence shown here is derived from an EMBL/GenBank/DDBJ whole genome shotgun (WGS) entry which is preliminary data.</text>
</comment>
<reference evidence="2 3" key="1">
    <citation type="submission" date="2014-07" db="EMBL/GenBank/DDBJ databases">
        <authorList>
            <person name="McCorrison J."/>
            <person name="Sanka R."/>
            <person name="Torralba M."/>
            <person name="Gillis M."/>
            <person name="Haft D.H."/>
            <person name="Methe B."/>
            <person name="Sutton G."/>
            <person name="Nelson K.E."/>
        </authorList>
    </citation>
    <scope>NUCLEOTIDE SEQUENCE [LARGE SCALE GENOMIC DNA]</scope>
    <source>
        <strain evidence="2 3">DNF00058</strain>
    </source>
</reference>
<keyword evidence="2" id="KW-0808">Transferase</keyword>
<protein>
    <submittedName>
        <fullName evidence="2">Acetyltransferase</fullName>
    </submittedName>
</protein>
<dbReference type="PANTHER" id="PTHR43415:SF3">
    <property type="entry name" value="GNAT-FAMILY ACETYLTRANSFERASE"/>
    <property type="match status" value="1"/>
</dbReference>
<dbReference type="InterPro" id="IPR000182">
    <property type="entry name" value="GNAT_dom"/>
</dbReference>
<feature type="domain" description="N-acetyltransferase" evidence="1">
    <location>
        <begin position="10"/>
        <end position="170"/>
    </location>
</feature>
<dbReference type="CDD" id="cd04301">
    <property type="entry name" value="NAT_SF"/>
    <property type="match status" value="1"/>
</dbReference>
<evidence type="ECO:0000259" key="1">
    <source>
        <dbReference type="PROSITE" id="PS51186"/>
    </source>
</evidence>
<dbReference type="SUPFAM" id="SSF55729">
    <property type="entry name" value="Acyl-CoA N-acyltransferases (Nat)"/>
    <property type="match status" value="1"/>
</dbReference>
<organism evidence="2 3">
    <name type="scientific">Prevotella amnii DNF00058</name>
    <dbReference type="NCBI Taxonomy" id="1401066"/>
    <lineage>
        <taxon>Bacteria</taxon>
        <taxon>Pseudomonadati</taxon>
        <taxon>Bacteroidota</taxon>
        <taxon>Bacteroidia</taxon>
        <taxon>Bacteroidales</taxon>
        <taxon>Prevotellaceae</taxon>
        <taxon>Prevotella</taxon>
    </lineage>
</organism>
<dbReference type="PROSITE" id="PS51186">
    <property type="entry name" value="GNAT"/>
    <property type="match status" value="1"/>
</dbReference>
<dbReference type="AlphaFoldDB" id="A0A096ARU5"/>
<dbReference type="PANTHER" id="PTHR43415">
    <property type="entry name" value="SPERMIDINE N(1)-ACETYLTRANSFERASE"/>
    <property type="match status" value="1"/>
</dbReference>
<dbReference type="EMBL" id="JRNU01000119">
    <property type="protein sequence ID" value="KGF49480.1"/>
    <property type="molecule type" value="Genomic_DNA"/>
</dbReference>
<evidence type="ECO:0000313" key="3">
    <source>
        <dbReference type="Proteomes" id="UP000029614"/>
    </source>
</evidence>
<gene>
    <name evidence="2" type="ORF">HMPREF9302_10820</name>
</gene>
<proteinExistence type="predicted"/>